<sequence>MPHSIPKDEKTTRNYVPFWSADKLANTKEIPTYLFRLTAPATDGTTNETNVCPPAPRNKNFLDLSSCDAANYLYQHLKPVNGHQDSCNFMSWSSSLSFLIQYAFYRSRTWWTDRNFKDIKLLVIDTRKLPKGIFAKDMDLLEFLSSTCECKYHEDLKYFTRLRKSNYYFGEYLTQGTLNLLDGYCKQVNFGEMVGLGLFDLLPDVLKDEQNWENWAKPVKSSRIPFFSSNHDETTLEDEVDVAMSIAKTLFRGPWSLPVAAMLLGLKPRQRNDPIIINGFIDNYGVDDIRDTISQGLIIDGERLPEVNEYGYILSEIALSVLEIDELESSDTDDSVDNESTAVDDLASDLNNQLTLN</sequence>
<dbReference type="GeneID" id="63795616"/>
<accession>A0A364L3K3</accession>
<comment type="caution">
    <text evidence="2">The sequence shown here is derived from an EMBL/GenBank/DDBJ whole genome shotgun (WGS) entry which is preliminary data.</text>
</comment>
<organism evidence="2 3">
    <name type="scientific">Talaromyces amestolkiae</name>
    <dbReference type="NCBI Taxonomy" id="1196081"/>
    <lineage>
        <taxon>Eukaryota</taxon>
        <taxon>Fungi</taxon>
        <taxon>Dikarya</taxon>
        <taxon>Ascomycota</taxon>
        <taxon>Pezizomycotina</taxon>
        <taxon>Eurotiomycetes</taxon>
        <taxon>Eurotiomycetidae</taxon>
        <taxon>Eurotiales</taxon>
        <taxon>Trichocomaceae</taxon>
        <taxon>Talaromyces</taxon>
        <taxon>Talaromyces sect. Talaromyces</taxon>
    </lineage>
</organism>
<reference evidence="2 3" key="1">
    <citation type="journal article" date="2017" name="Biotechnol. Biofuels">
        <title>Differential beta-glucosidase expression as a function of carbon source availability in Talaromyces amestolkiae: a genomic and proteomic approach.</title>
        <authorList>
            <person name="de Eugenio L.I."/>
            <person name="Mendez-Liter J.A."/>
            <person name="Nieto-Dominguez M."/>
            <person name="Alonso L."/>
            <person name="Gil-Munoz J."/>
            <person name="Barriuso J."/>
            <person name="Prieto A."/>
            <person name="Martinez M.J."/>
        </authorList>
    </citation>
    <scope>NUCLEOTIDE SEQUENCE [LARGE SCALE GENOMIC DNA]</scope>
    <source>
        <strain evidence="2 3">CIB</strain>
    </source>
</reference>
<dbReference type="InterPro" id="IPR056009">
    <property type="entry name" value="DUF7587"/>
</dbReference>
<dbReference type="AlphaFoldDB" id="A0A364L3K3"/>
<dbReference type="EMBL" id="MIKG01000012">
    <property type="protein sequence ID" value="RAO70388.1"/>
    <property type="molecule type" value="Genomic_DNA"/>
</dbReference>
<proteinExistence type="predicted"/>
<dbReference type="Pfam" id="PF24494">
    <property type="entry name" value="DUF7587"/>
    <property type="match status" value="1"/>
</dbReference>
<feature type="domain" description="DUF7587" evidence="1">
    <location>
        <begin position="30"/>
        <end position="145"/>
    </location>
</feature>
<dbReference type="STRING" id="1196081.A0A364L3K3"/>
<name>A0A364L3K3_TALAM</name>
<evidence type="ECO:0000313" key="2">
    <source>
        <dbReference type="EMBL" id="RAO70388.1"/>
    </source>
</evidence>
<dbReference type="OrthoDB" id="4152607at2759"/>
<gene>
    <name evidence="2" type="ORF">BHQ10_006400</name>
</gene>
<dbReference type="RefSeq" id="XP_040734904.1">
    <property type="nucleotide sequence ID" value="XM_040878983.1"/>
</dbReference>
<dbReference type="Proteomes" id="UP000249363">
    <property type="component" value="Unassembled WGS sequence"/>
</dbReference>
<protein>
    <recommendedName>
        <fullName evidence="1">DUF7587 domain-containing protein</fullName>
    </recommendedName>
</protein>
<evidence type="ECO:0000259" key="1">
    <source>
        <dbReference type="Pfam" id="PF24494"/>
    </source>
</evidence>
<evidence type="ECO:0000313" key="3">
    <source>
        <dbReference type="Proteomes" id="UP000249363"/>
    </source>
</evidence>
<keyword evidence="3" id="KW-1185">Reference proteome</keyword>